<dbReference type="Proteomes" id="UP001548832">
    <property type="component" value="Unassembled WGS sequence"/>
</dbReference>
<organism evidence="1 2">
    <name type="scientific">Mesorhizobium shangrilense</name>
    <dbReference type="NCBI Taxonomy" id="460060"/>
    <lineage>
        <taxon>Bacteria</taxon>
        <taxon>Pseudomonadati</taxon>
        <taxon>Pseudomonadota</taxon>
        <taxon>Alphaproteobacteria</taxon>
        <taxon>Hyphomicrobiales</taxon>
        <taxon>Phyllobacteriaceae</taxon>
        <taxon>Mesorhizobium</taxon>
    </lineage>
</organism>
<proteinExistence type="predicted"/>
<evidence type="ECO:0000313" key="1">
    <source>
        <dbReference type="EMBL" id="MET2825852.1"/>
    </source>
</evidence>
<accession>A0ABV2D745</accession>
<sequence length="57" mass="6347">MEQKLQSLLARLKAEQRQLLYAAAEMATMPSASTLQMVARLELNIAAIENTLADDDR</sequence>
<keyword evidence="2" id="KW-1185">Reference proteome</keyword>
<dbReference type="RefSeq" id="WP_354457929.1">
    <property type="nucleotide sequence ID" value="NZ_JBEWSZ010000001.1"/>
</dbReference>
<name>A0ABV2D745_9HYPH</name>
<protein>
    <submittedName>
        <fullName evidence="1">Uncharacterized protein</fullName>
    </submittedName>
</protein>
<evidence type="ECO:0000313" key="2">
    <source>
        <dbReference type="Proteomes" id="UP001548832"/>
    </source>
</evidence>
<comment type="caution">
    <text evidence="1">The sequence shown here is derived from an EMBL/GenBank/DDBJ whole genome shotgun (WGS) entry which is preliminary data.</text>
</comment>
<gene>
    <name evidence="1" type="ORF">ABVQ20_02565</name>
</gene>
<dbReference type="EMBL" id="JBEWSZ010000001">
    <property type="protein sequence ID" value="MET2825852.1"/>
    <property type="molecule type" value="Genomic_DNA"/>
</dbReference>
<reference evidence="1 2" key="1">
    <citation type="submission" date="2024-06" db="EMBL/GenBank/DDBJ databases">
        <authorList>
            <person name="Kim D.-U."/>
        </authorList>
    </citation>
    <scope>NUCLEOTIDE SEQUENCE [LARGE SCALE GENOMIC DNA]</scope>
    <source>
        <strain evidence="1 2">KACC15460</strain>
    </source>
</reference>